<name>B7Q4V4_IXOSC</name>
<sequence length="75" mass="8518">MKRLEGHVDNARFVIRACCTLNILCEYFNDGVESQWLTEVGTEAHLYEQPFCNTDAVAGNESSVWDSIAAYLHQH</sequence>
<evidence type="ECO:0000313" key="2">
    <source>
        <dbReference type="EnsemblMetazoa" id="ISCW011563-PA"/>
    </source>
</evidence>
<dbReference type="EnsemblMetazoa" id="ISCW011563-RA">
    <property type="protein sequence ID" value="ISCW011563-PA"/>
    <property type="gene ID" value="ISCW011563"/>
</dbReference>
<dbReference type="VEuPathDB" id="VectorBase:ISCP_019742"/>
<dbReference type="VEuPathDB" id="VectorBase:ISCW011563"/>
<proteinExistence type="predicted"/>
<gene>
    <name evidence="1" type="ORF">IscW_ISCW011563</name>
</gene>
<organism>
    <name type="scientific">Ixodes scapularis</name>
    <name type="common">Black-legged tick</name>
    <name type="synonym">Deer tick</name>
    <dbReference type="NCBI Taxonomy" id="6945"/>
    <lineage>
        <taxon>Eukaryota</taxon>
        <taxon>Metazoa</taxon>
        <taxon>Ecdysozoa</taxon>
        <taxon>Arthropoda</taxon>
        <taxon>Chelicerata</taxon>
        <taxon>Arachnida</taxon>
        <taxon>Acari</taxon>
        <taxon>Parasitiformes</taxon>
        <taxon>Ixodida</taxon>
        <taxon>Ixodoidea</taxon>
        <taxon>Ixodidae</taxon>
        <taxon>Ixodinae</taxon>
        <taxon>Ixodes</taxon>
    </lineage>
</organism>
<accession>B7Q4V4</accession>
<dbReference type="HOGENOM" id="CLU_2673863_0_0_1"/>
<keyword evidence="3" id="KW-1185">Reference proteome</keyword>
<dbReference type="PaxDb" id="6945-B7Q4V4"/>
<dbReference type="VEuPathDB" id="VectorBase:ISCI011563"/>
<dbReference type="AlphaFoldDB" id="B7Q4V4"/>
<dbReference type="EMBL" id="ABJB010257581">
    <property type="status" value="NOT_ANNOTATED_CDS"/>
    <property type="molecule type" value="Genomic_DNA"/>
</dbReference>
<dbReference type="OrthoDB" id="2668416at2759"/>
<reference evidence="2" key="2">
    <citation type="submission" date="2020-05" db="UniProtKB">
        <authorList>
            <consortium name="EnsemblMetazoa"/>
        </authorList>
    </citation>
    <scope>IDENTIFICATION</scope>
    <source>
        <strain evidence="2">wikel</strain>
    </source>
</reference>
<protein>
    <submittedName>
        <fullName evidence="1 2">Uncharacterized protein</fullName>
    </submittedName>
</protein>
<evidence type="ECO:0000313" key="1">
    <source>
        <dbReference type="EMBL" id="EEC13876.1"/>
    </source>
</evidence>
<dbReference type="EMBL" id="DS857819">
    <property type="protein sequence ID" value="EEC13876.1"/>
    <property type="molecule type" value="Genomic_DNA"/>
</dbReference>
<reference evidence="1 3" key="1">
    <citation type="submission" date="2008-03" db="EMBL/GenBank/DDBJ databases">
        <title>Annotation of Ixodes scapularis.</title>
        <authorList>
            <consortium name="Ixodes scapularis Genome Project Consortium"/>
            <person name="Caler E."/>
            <person name="Hannick L.I."/>
            <person name="Bidwell S."/>
            <person name="Joardar V."/>
            <person name="Thiagarajan M."/>
            <person name="Amedeo P."/>
            <person name="Galinsky K.J."/>
            <person name="Schobel S."/>
            <person name="Inman J."/>
            <person name="Hostetler J."/>
            <person name="Miller J."/>
            <person name="Hammond M."/>
            <person name="Megy K."/>
            <person name="Lawson D."/>
            <person name="Kodira C."/>
            <person name="Sutton G."/>
            <person name="Meyer J."/>
            <person name="Hill C.A."/>
            <person name="Birren B."/>
            <person name="Nene V."/>
            <person name="Collins F."/>
            <person name="Alarcon-Chaidez F."/>
            <person name="Wikel S."/>
            <person name="Strausberg R."/>
        </authorList>
    </citation>
    <scope>NUCLEOTIDE SEQUENCE [LARGE SCALE GENOMIC DNA]</scope>
    <source>
        <strain evidence="3">Wikel</strain>
        <strain evidence="1">Wikel colony</strain>
    </source>
</reference>
<dbReference type="Proteomes" id="UP000001555">
    <property type="component" value="Unassembled WGS sequence"/>
</dbReference>
<evidence type="ECO:0000313" key="3">
    <source>
        <dbReference type="Proteomes" id="UP000001555"/>
    </source>
</evidence>
<dbReference type="InParanoid" id="B7Q4V4"/>